<name>A0A2U1MUL5_ARTAN</name>
<dbReference type="EMBL" id="PKPP01004331">
    <property type="protein sequence ID" value="PWA64906.1"/>
    <property type="molecule type" value="Genomic_DNA"/>
</dbReference>
<reference evidence="2 3" key="1">
    <citation type="journal article" date="2018" name="Mol. Plant">
        <title>The genome of Artemisia annua provides insight into the evolution of Asteraceae family and artemisinin biosynthesis.</title>
        <authorList>
            <person name="Shen Q."/>
            <person name="Zhang L."/>
            <person name="Liao Z."/>
            <person name="Wang S."/>
            <person name="Yan T."/>
            <person name="Shi P."/>
            <person name="Liu M."/>
            <person name="Fu X."/>
            <person name="Pan Q."/>
            <person name="Wang Y."/>
            <person name="Lv Z."/>
            <person name="Lu X."/>
            <person name="Zhang F."/>
            <person name="Jiang W."/>
            <person name="Ma Y."/>
            <person name="Chen M."/>
            <person name="Hao X."/>
            <person name="Li L."/>
            <person name="Tang Y."/>
            <person name="Lv G."/>
            <person name="Zhou Y."/>
            <person name="Sun X."/>
            <person name="Brodelius P.E."/>
            <person name="Rose J.K.C."/>
            <person name="Tang K."/>
        </authorList>
    </citation>
    <scope>NUCLEOTIDE SEQUENCE [LARGE SCALE GENOMIC DNA]</scope>
    <source>
        <strain evidence="3">cv. Huhao1</strain>
        <tissue evidence="2">Leaf</tissue>
    </source>
</reference>
<organism evidence="2 3">
    <name type="scientific">Artemisia annua</name>
    <name type="common">Sweet wormwood</name>
    <dbReference type="NCBI Taxonomy" id="35608"/>
    <lineage>
        <taxon>Eukaryota</taxon>
        <taxon>Viridiplantae</taxon>
        <taxon>Streptophyta</taxon>
        <taxon>Embryophyta</taxon>
        <taxon>Tracheophyta</taxon>
        <taxon>Spermatophyta</taxon>
        <taxon>Magnoliopsida</taxon>
        <taxon>eudicotyledons</taxon>
        <taxon>Gunneridae</taxon>
        <taxon>Pentapetalae</taxon>
        <taxon>asterids</taxon>
        <taxon>campanulids</taxon>
        <taxon>Asterales</taxon>
        <taxon>Asteraceae</taxon>
        <taxon>Asteroideae</taxon>
        <taxon>Anthemideae</taxon>
        <taxon>Artemisiinae</taxon>
        <taxon>Artemisia</taxon>
    </lineage>
</organism>
<keyword evidence="3" id="KW-1185">Reference proteome</keyword>
<dbReference type="Proteomes" id="UP000245207">
    <property type="component" value="Unassembled WGS sequence"/>
</dbReference>
<evidence type="ECO:0000313" key="2">
    <source>
        <dbReference type="EMBL" id="PWA64906.1"/>
    </source>
</evidence>
<protein>
    <submittedName>
        <fullName evidence="2">Uncharacterized protein</fullName>
    </submittedName>
</protein>
<dbReference type="AlphaFoldDB" id="A0A2U1MUL5"/>
<sequence length="89" mass="10425">MRMVKWATELEEYDIEYGTEDYFEGHIDKPAEVEETNMSSNRKTLEAKKEEKYQVGELKMHETLHSPKRGKRLVEPSFESGVEQQASTQ</sequence>
<comment type="caution">
    <text evidence="2">The sequence shown here is derived from an EMBL/GenBank/DDBJ whole genome shotgun (WGS) entry which is preliminary data.</text>
</comment>
<feature type="region of interest" description="Disordered" evidence="1">
    <location>
        <begin position="62"/>
        <end position="89"/>
    </location>
</feature>
<proteinExistence type="predicted"/>
<gene>
    <name evidence="2" type="ORF">CTI12_AA156400</name>
</gene>
<accession>A0A2U1MUL5</accession>
<evidence type="ECO:0000313" key="3">
    <source>
        <dbReference type="Proteomes" id="UP000245207"/>
    </source>
</evidence>
<evidence type="ECO:0000256" key="1">
    <source>
        <dbReference type="SAM" id="MobiDB-lite"/>
    </source>
</evidence>